<dbReference type="AlphaFoldDB" id="A0A553K412"/>
<dbReference type="OrthoDB" id="4870800at2"/>
<comment type="caution">
    <text evidence="2">The sequence shown here is derived from an EMBL/GenBank/DDBJ whole genome shotgun (WGS) entry which is preliminary data.</text>
</comment>
<gene>
    <name evidence="2" type="ORF">FOJ82_00560</name>
</gene>
<evidence type="ECO:0000313" key="2">
    <source>
        <dbReference type="EMBL" id="TRY19441.1"/>
    </source>
</evidence>
<dbReference type="Proteomes" id="UP000317638">
    <property type="component" value="Unassembled WGS sequence"/>
</dbReference>
<dbReference type="Pfam" id="PF12728">
    <property type="entry name" value="HTH_17"/>
    <property type="match status" value="1"/>
</dbReference>
<name>A0A553K412_9ACTN</name>
<protein>
    <submittedName>
        <fullName evidence="2">Helix-turn-helix domain-containing protein</fullName>
    </submittedName>
</protein>
<dbReference type="EMBL" id="VKKG01000001">
    <property type="protein sequence ID" value="TRY19441.1"/>
    <property type="molecule type" value="Genomic_DNA"/>
</dbReference>
<organism evidence="2 3">
    <name type="scientific">Tessaracoccus rhinocerotis</name>
    <dbReference type="NCBI Taxonomy" id="1689449"/>
    <lineage>
        <taxon>Bacteria</taxon>
        <taxon>Bacillati</taxon>
        <taxon>Actinomycetota</taxon>
        <taxon>Actinomycetes</taxon>
        <taxon>Propionibacteriales</taxon>
        <taxon>Propionibacteriaceae</taxon>
        <taxon>Tessaracoccus</taxon>
    </lineage>
</organism>
<dbReference type="RefSeq" id="WP_143936530.1">
    <property type="nucleotide sequence ID" value="NZ_VKKG01000001.1"/>
</dbReference>
<evidence type="ECO:0000313" key="3">
    <source>
        <dbReference type="Proteomes" id="UP000317638"/>
    </source>
</evidence>
<dbReference type="InterPro" id="IPR041657">
    <property type="entry name" value="HTH_17"/>
</dbReference>
<accession>A0A553K412</accession>
<dbReference type="GO" id="GO:0003677">
    <property type="term" value="F:DNA binding"/>
    <property type="evidence" value="ECO:0007669"/>
    <property type="project" value="InterPro"/>
</dbReference>
<dbReference type="NCBIfam" id="TIGR01764">
    <property type="entry name" value="excise"/>
    <property type="match status" value="1"/>
</dbReference>
<proteinExistence type="predicted"/>
<feature type="domain" description="Helix-turn-helix" evidence="1">
    <location>
        <begin position="16"/>
        <end position="62"/>
    </location>
</feature>
<reference evidence="2 3" key="1">
    <citation type="submission" date="2019-07" db="EMBL/GenBank/DDBJ databases">
        <authorList>
            <person name="Zhou L.-Y."/>
        </authorList>
    </citation>
    <scope>NUCLEOTIDE SEQUENCE [LARGE SCALE GENOMIC DNA]</scope>
    <source>
        <strain evidence="2 3">YIM 101269</strain>
    </source>
</reference>
<dbReference type="InterPro" id="IPR010093">
    <property type="entry name" value="SinI_DNA-bd"/>
</dbReference>
<evidence type="ECO:0000259" key="1">
    <source>
        <dbReference type="Pfam" id="PF12728"/>
    </source>
</evidence>
<sequence length="74" mass="8556">MDKAGSVVRRARRWATLHQAATYLNCHPKTISRRLTDGTLSRYRIGRRLLVDLDEVDAVLETSSYRAPQSRRSR</sequence>
<keyword evidence="3" id="KW-1185">Reference proteome</keyword>